<dbReference type="InterPro" id="IPR010992">
    <property type="entry name" value="IHF-like_DNA-bd_dom_sf"/>
</dbReference>
<reference evidence="3 4" key="1">
    <citation type="submission" date="2018-10" db="EMBL/GenBank/DDBJ databases">
        <title>Draft Genome Sequence of Bacteroides sp. KCTC 15687.</title>
        <authorList>
            <person name="Yu S.Y."/>
            <person name="Kim J.S."/>
            <person name="Oh B.S."/>
            <person name="Park S.H."/>
            <person name="Kang S.W."/>
            <person name="Park J.E."/>
            <person name="Choi S.H."/>
            <person name="Han K.I."/>
            <person name="Lee K.C."/>
            <person name="Eom M.K."/>
            <person name="Suh M.K."/>
            <person name="Lee D.H."/>
            <person name="Yoon H."/>
            <person name="Kim B."/>
            <person name="Yang S.J."/>
            <person name="Lee J.S."/>
            <person name="Lee J.H."/>
        </authorList>
    </citation>
    <scope>NUCLEOTIDE SEQUENCE [LARGE SCALE GENOMIC DNA]</scope>
    <source>
        <strain evidence="3 4">KCTC 15687</strain>
    </source>
</reference>
<gene>
    <name evidence="3" type="ORF">KGMB02408_44740</name>
</gene>
<evidence type="ECO:0000256" key="1">
    <source>
        <dbReference type="ARBA" id="ARBA00023125"/>
    </source>
</evidence>
<dbReference type="EMBL" id="BHWB01000027">
    <property type="protein sequence ID" value="GCB37529.1"/>
    <property type="molecule type" value="Genomic_DNA"/>
</dbReference>
<dbReference type="Pfam" id="PF18291">
    <property type="entry name" value="HU-HIG"/>
    <property type="match status" value="1"/>
</dbReference>
<keyword evidence="4" id="KW-1185">Reference proteome</keyword>
<dbReference type="NCBIfam" id="TIGR01201">
    <property type="entry name" value="HU_rel"/>
    <property type="match status" value="1"/>
</dbReference>
<evidence type="ECO:0000313" key="3">
    <source>
        <dbReference type="EMBL" id="GCB37529.1"/>
    </source>
</evidence>
<dbReference type="Gene3D" id="1.10.10.10">
    <property type="entry name" value="Winged helix-like DNA-binding domain superfamily/Winged helix DNA-binding domain"/>
    <property type="match status" value="1"/>
</dbReference>
<feature type="domain" description="HU" evidence="2">
    <location>
        <begin position="1"/>
        <end position="124"/>
    </location>
</feature>
<dbReference type="RefSeq" id="WP_125043002.1">
    <property type="nucleotide sequence ID" value="NZ_BHWB01000027.1"/>
</dbReference>
<organism evidence="3 4">
    <name type="scientific">Bacteroides faecalis</name>
    <dbReference type="NCBI Taxonomy" id="2447885"/>
    <lineage>
        <taxon>Bacteria</taxon>
        <taxon>Pseudomonadati</taxon>
        <taxon>Bacteroidota</taxon>
        <taxon>Bacteroidia</taxon>
        <taxon>Bacteroidales</taxon>
        <taxon>Bacteroidaceae</taxon>
        <taxon>Bacteroides</taxon>
    </lineage>
</organism>
<dbReference type="InterPro" id="IPR036388">
    <property type="entry name" value="WH-like_DNA-bd_sf"/>
</dbReference>
<sequence>MSALYDFFLTPQPKDSNKKRYHARLVVRDTITLEDIAGIIESRSSLRKGDVIGSFIEFANVFKDELSNGNSIHIEGVGSFRIKAESPEVRSPKEMRAEHIRCAGVVFTPEKELLRKLKATTFEKVRETRRSQELSDIEIDGKLAEFFKDHDYITTRQLCALCGLRKATSLRRLQKRVEEGRMTHPGYLRSPFYFPVPGWFGVSRNR</sequence>
<proteinExistence type="predicted"/>
<protein>
    <submittedName>
        <fullName evidence="3">DNA-binding protein</fullName>
    </submittedName>
</protein>
<evidence type="ECO:0000313" key="4">
    <source>
        <dbReference type="Proteomes" id="UP000288079"/>
    </source>
</evidence>
<accession>A0A401M116</accession>
<dbReference type="GO" id="GO:0003677">
    <property type="term" value="F:DNA binding"/>
    <property type="evidence" value="ECO:0007669"/>
    <property type="project" value="UniProtKB-KW"/>
</dbReference>
<dbReference type="Proteomes" id="UP000288079">
    <property type="component" value="Unassembled WGS sequence"/>
</dbReference>
<keyword evidence="1 3" id="KW-0238">DNA-binding</keyword>
<dbReference type="Gene3D" id="4.10.520.10">
    <property type="entry name" value="IHF-like DNA-binding proteins"/>
    <property type="match status" value="1"/>
</dbReference>
<comment type="caution">
    <text evidence="3">The sequence shown here is derived from an EMBL/GenBank/DDBJ whole genome shotgun (WGS) entry which is preliminary data.</text>
</comment>
<evidence type="ECO:0000259" key="2">
    <source>
        <dbReference type="Pfam" id="PF18291"/>
    </source>
</evidence>
<dbReference type="InterPro" id="IPR005902">
    <property type="entry name" value="HU_DNA-bd_put"/>
</dbReference>
<dbReference type="SUPFAM" id="SSF47729">
    <property type="entry name" value="IHF-like DNA-binding proteins"/>
    <property type="match status" value="1"/>
</dbReference>
<dbReference type="OrthoDB" id="1026523at2"/>
<dbReference type="InterPro" id="IPR041607">
    <property type="entry name" value="HU-HIG"/>
</dbReference>
<dbReference type="AlphaFoldDB" id="A0A401M116"/>
<name>A0A401M116_9BACE</name>